<dbReference type="PANTHER" id="PTHR43065:SF42">
    <property type="entry name" value="TWO-COMPONENT SENSOR PPRA"/>
    <property type="match status" value="1"/>
</dbReference>
<reference evidence="8 9" key="1">
    <citation type="journal article" date="2020" name="Arch. Microbiol.">
        <title>Bradyrhizobium campsiandrae sp. nov., a nitrogen-fixing bacterial strain isolated from a native leguminous tree from the Amazon adapted to flooded conditions.</title>
        <authorList>
            <person name="Cabral Michel D."/>
            <person name="Martins da Costa E."/>
            <person name="Azarias Guimaraes A."/>
            <person name="Soares de Carvalho T."/>
            <person name="Santos de Castro Caputo P."/>
            <person name="Willems A."/>
            <person name="de Souza Moreira F.M."/>
        </authorList>
    </citation>
    <scope>NUCLEOTIDE SEQUENCE [LARGE SCALE GENOMIC DNA]</scope>
    <source>
        <strain evidence="9">INPA 384B</strain>
    </source>
</reference>
<dbReference type="Gene3D" id="1.10.287.130">
    <property type="match status" value="1"/>
</dbReference>
<dbReference type="InterPro" id="IPR004358">
    <property type="entry name" value="Sig_transdc_His_kin-like_C"/>
</dbReference>
<evidence type="ECO:0000256" key="5">
    <source>
        <dbReference type="SAM" id="Phobius"/>
    </source>
</evidence>
<evidence type="ECO:0000256" key="2">
    <source>
        <dbReference type="ARBA" id="ARBA00012438"/>
    </source>
</evidence>
<dbReference type="PROSITE" id="PS50110">
    <property type="entry name" value="RESPONSE_REGULATORY"/>
    <property type="match status" value="1"/>
</dbReference>
<dbReference type="InterPro" id="IPR036890">
    <property type="entry name" value="HATPase_C_sf"/>
</dbReference>
<dbReference type="SUPFAM" id="SSF55874">
    <property type="entry name" value="ATPase domain of HSP90 chaperone/DNA topoisomerase II/histidine kinase"/>
    <property type="match status" value="1"/>
</dbReference>
<dbReference type="Pfam" id="PF19443">
    <property type="entry name" value="DAHL"/>
    <property type="match status" value="1"/>
</dbReference>
<dbReference type="Gene3D" id="3.30.565.10">
    <property type="entry name" value="Histidine kinase-like ATPase, C-terminal domain"/>
    <property type="match status" value="1"/>
</dbReference>
<dbReference type="Proteomes" id="UP000639516">
    <property type="component" value="Unassembled WGS sequence"/>
</dbReference>
<dbReference type="InterPro" id="IPR036097">
    <property type="entry name" value="HisK_dim/P_sf"/>
</dbReference>
<keyword evidence="5" id="KW-1133">Transmembrane helix</keyword>
<name>A0ABR7UIN2_9BRAD</name>
<dbReference type="Pfam" id="PF00512">
    <property type="entry name" value="HisKA"/>
    <property type="match status" value="1"/>
</dbReference>
<dbReference type="SUPFAM" id="SSF47384">
    <property type="entry name" value="Homodimeric domain of signal transducing histidine kinase"/>
    <property type="match status" value="1"/>
</dbReference>
<dbReference type="InterPro" id="IPR003661">
    <property type="entry name" value="HisK_dim/P_dom"/>
</dbReference>
<dbReference type="SMART" id="SM00387">
    <property type="entry name" value="HATPase_c"/>
    <property type="match status" value="1"/>
</dbReference>
<dbReference type="EMBL" id="JAATTO010000066">
    <property type="protein sequence ID" value="MBC9983324.1"/>
    <property type="molecule type" value="Genomic_DNA"/>
</dbReference>
<evidence type="ECO:0000313" key="9">
    <source>
        <dbReference type="Proteomes" id="UP000639516"/>
    </source>
</evidence>
<gene>
    <name evidence="8" type="ORF">HA482_34585</name>
</gene>
<keyword evidence="5" id="KW-0472">Membrane</keyword>
<evidence type="ECO:0000256" key="1">
    <source>
        <dbReference type="ARBA" id="ARBA00000085"/>
    </source>
</evidence>
<comment type="caution">
    <text evidence="4">Lacks conserved residue(s) required for the propagation of feature annotation.</text>
</comment>
<dbReference type="EC" id="2.7.13.3" evidence="2"/>
<dbReference type="NCBIfam" id="NF010411">
    <property type="entry name" value="PRK13837.1"/>
    <property type="match status" value="1"/>
</dbReference>
<dbReference type="Gene3D" id="3.40.50.2300">
    <property type="match status" value="1"/>
</dbReference>
<evidence type="ECO:0000256" key="3">
    <source>
        <dbReference type="ARBA" id="ARBA00022553"/>
    </source>
</evidence>
<evidence type="ECO:0000256" key="4">
    <source>
        <dbReference type="PROSITE-ProRule" id="PRU00169"/>
    </source>
</evidence>
<dbReference type="SMART" id="SM00388">
    <property type="entry name" value="HisKA"/>
    <property type="match status" value="1"/>
</dbReference>
<dbReference type="PROSITE" id="PS50109">
    <property type="entry name" value="HIS_KIN"/>
    <property type="match status" value="1"/>
</dbReference>
<dbReference type="PANTHER" id="PTHR43065">
    <property type="entry name" value="SENSOR HISTIDINE KINASE"/>
    <property type="match status" value="1"/>
</dbReference>
<dbReference type="InterPro" id="IPR005467">
    <property type="entry name" value="His_kinase_dom"/>
</dbReference>
<feature type="domain" description="Histidine kinase" evidence="6">
    <location>
        <begin position="388"/>
        <end position="609"/>
    </location>
</feature>
<protein>
    <recommendedName>
        <fullName evidence="2">histidine kinase</fullName>
        <ecNumber evidence="2">2.7.13.3</ecNumber>
    </recommendedName>
</protein>
<proteinExistence type="predicted"/>
<feature type="domain" description="Response regulatory" evidence="7">
    <location>
        <begin position="630"/>
        <end position="745"/>
    </location>
</feature>
<evidence type="ECO:0000313" key="8">
    <source>
        <dbReference type="EMBL" id="MBC9983324.1"/>
    </source>
</evidence>
<evidence type="ECO:0000259" key="6">
    <source>
        <dbReference type="PROSITE" id="PS50109"/>
    </source>
</evidence>
<feature type="non-terminal residue" evidence="8">
    <location>
        <position position="1"/>
    </location>
</feature>
<comment type="caution">
    <text evidence="8">The sequence shown here is derived from an EMBL/GenBank/DDBJ whole genome shotgun (WGS) entry which is preliminary data.</text>
</comment>
<dbReference type="CDD" id="cd00082">
    <property type="entry name" value="HisKA"/>
    <property type="match status" value="1"/>
</dbReference>
<dbReference type="InterPro" id="IPR011006">
    <property type="entry name" value="CheY-like_superfamily"/>
</dbReference>
<sequence>AYDDALTRLRETAGLDAEQTSAIDVLTVRVAREENLIERFKSRNALLQNSFAYFGLFSDKLAASDDRPLVTAASALAAAMLRLTLDTSSVAARQVQDRLEELAQLPAPPAEADTVRALLTHGQMLHDLLPEIDTILKALVADSNNREQDRMLAVILKRQLAARASARRTRLLQYITSLLLLCGIIYFGSLLRKRAVALRRRAAFEHVIVDISMLFINSSNERIAADVETALHQLAGWIGADRAYFCCMVGATRHTYRWSREGVKFPQGWPERALSLAPQLDGGDDGMVYIPKVNASHPHDTMNMLAKADVSGWLCIMAAYGNRDGILGFDAVHGGALTYWSEVSLFRMAFDAIGNAIRRARLESEKERLQASLQQARRMETIGSFASGIAHNFNNIVGAILGHAEMADARVPPGSRSAANLAEIRRAGERARELVGQILSFGRRGEGRRERVCLKMLVDETRSLLAASLPSHVGFEVSDTAETAVVLGEPAQLQQVILNLCNNAAQAMKQPGRIELGIRTRDLPQQLAVGRSQIGPGSFTVISVADSGPGMDQATLERIFEPFFTTRPDGNGLGLATVREIVEQHGGAITVQSEPGAGTRFEVWLPSGEPDEPVSVQQGPDQALRGAGETVLVLDADRGRLLRYEEILAALGYEPVGFTAVAEAVAACRAARARFDAALVCHLPGGSSLDLAAALHGAAPMMPIVLAAPSTRELAMPSLGTSGITELVHHPLTSAELAGALARCLASSPARATLRRVAAVTR</sequence>
<dbReference type="InterPro" id="IPR003594">
    <property type="entry name" value="HATPase_dom"/>
</dbReference>
<keyword evidence="9" id="KW-1185">Reference proteome</keyword>
<keyword evidence="5" id="KW-0812">Transmembrane</keyword>
<dbReference type="RefSeq" id="WP_188149275.1">
    <property type="nucleotide sequence ID" value="NZ_JAATTO010000066.1"/>
</dbReference>
<dbReference type="PRINTS" id="PR00344">
    <property type="entry name" value="BCTRLSENSOR"/>
</dbReference>
<keyword evidence="3" id="KW-0597">Phosphoprotein</keyword>
<dbReference type="SUPFAM" id="SSF52172">
    <property type="entry name" value="CheY-like"/>
    <property type="match status" value="1"/>
</dbReference>
<feature type="transmembrane region" description="Helical" evidence="5">
    <location>
        <begin position="171"/>
        <end position="191"/>
    </location>
</feature>
<dbReference type="InterPro" id="IPR045812">
    <property type="entry name" value="DAHL"/>
</dbReference>
<comment type="catalytic activity">
    <reaction evidence="1">
        <text>ATP + protein L-histidine = ADP + protein N-phospho-L-histidine.</text>
        <dbReference type="EC" id="2.7.13.3"/>
    </reaction>
</comment>
<evidence type="ECO:0000259" key="7">
    <source>
        <dbReference type="PROSITE" id="PS50110"/>
    </source>
</evidence>
<accession>A0ABR7UIN2</accession>
<organism evidence="8 9">
    <name type="scientific">Bradyrhizobium campsiandrae</name>
    <dbReference type="NCBI Taxonomy" id="1729892"/>
    <lineage>
        <taxon>Bacteria</taxon>
        <taxon>Pseudomonadati</taxon>
        <taxon>Pseudomonadota</taxon>
        <taxon>Alphaproteobacteria</taxon>
        <taxon>Hyphomicrobiales</taxon>
        <taxon>Nitrobacteraceae</taxon>
        <taxon>Bradyrhizobium</taxon>
    </lineage>
</organism>
<dbReference type="Pfam" id="PF02518">
    <property type="entry name" value="HATPase_c"/>
    <property type="match status" value="1"/>
</dbReference>
<dbReference type="InterPro" id="IPR001789">
    <property type="entry name" value="Sig_transdc_resp-reg_receiver"/>
</dbReference>